<reference evidence="3" key="1">
    <citation type="submission" date="2020-09" db="EMBL/GenBank/DDBJ databases">
        <title>Genome-Enabled Discovery of Anthraquinone Biosynthesis in Senna tora.</title>
        <authorList>
            <person name="Kang S.-H."/>
            <person name="Pandey R.P."/>
            <person name="Lee C.-M."/>
            <person name="Sim J.-S."/>
            <person name="Jeong J.-T."/>
            <person name="Choi B.-S."/>
            <person name="Jung M."/>
            <person name="Ginzburg D."/>
            <person name="Zhao K."/>
            <person name="Won S.Y."/>
            <person name="Oh T.-J."/>
            <person name="Yu Y."/>
            <person name="Kim N.-H."/>
            <person name="Lee O.R."/>
            <person name="Lee T.-H."/>
            <person name="Bashyal P."/>
            <person name="Kim T.-S."/>
            <person name="Lee W.-H."/>
            <person name="Kawkins C."/>
            <person name="Kim C.-K."/>
            <person name="Kim J.S."/>
            <person name="Ahn B.O."/>
            <person name="Rhee S.Y."/>
            <person name="Sohng J.K."/>
        </authorList>
    </citation>
    <scope>NUCLEOTIDE SEQUENCE</scope>
    <source>
        <tissue evidence="3">Leaf</tissue>
    </source>
</reference>
<sequence length="424" mass="49925">MVQVDGTFLYGKYIQTLLIASSQDGNSNIMPLAFAIMDGETLEAWAWFFRKVRLQVVGDRENICLISERHPVILSTVSDPRTMWQPPYSHHVYCIRHLASNLNKQYKDSWLKDLFINIDLHRMGVPCQTIINPRPEDLSLLTLQKKYISKHVRRNVFYDVDVAQRTIQDFHRLRFSKSLRTQDSMDVAILLGLPCVRVPVVGQTGIQWAEVYLGLLGHTPPPKIKWRPYDEDHVSQQIPNYCIDNRYIWHVNVSLIYFHIVEWQCSDRVLRQFGMDQPIPKNPVDIDFLHTLILAGKTSADWFCEHQHYIQVWNHWEARVAFAPPYHAKKARSMVAVETGRVKIRFHARADHMEFLQVIVRIFICQPSEFRKQMNQAQLQFKWCLKSSSSNTQWGLLYRWSVKLLQGFLFCHINQRWPFFSKES</sequence>
<feature type="domain" description="Aminotransferase-like plant mobile" evidence="1">
    <location>
        <begin position="221"/>
        <end position="317"/>
    </location>
</feature>
<dbReference type="AlphaFoldDB" id="A0A834XG09"/>
<evidence type="ECO:0000313" key="4">
    <source>
        <dbReference type="Proteomes" id="UP000634136"/>
    </source>
</evidence>
<gene>
    <name evidence="3" type="ORF">G2W53_001489</name>
</gene>
<proteinExistence type="predicted"/>
<name>A0A834XG09_9FABA</name>
<dbReference type="OrthoDB" id="1428459at2759"/>
<evidence type="ECO:0000259" key="2">
    <source>
        <dbReference type="Pfam" id="PF10551"/>
    </source>
</evidence>
<organism evidence="3 4">
    <name type="scientific">Senna tora</name>
    <dbReference type="NCBI Taxonomy" id="362788"/>
    <lineage>
        <taxon>Eukaryota</taxon>
        <taxon>Viridiplantae</taxon>
        <taxon>Streptophyta</taxon>
        <taxon>Embryophyta</taxon>
        <taxon>Tracheophyta</taxon>
        <taxon>Spermatophyta</taxon>
        <taxon>Magnoliopsida</taxon>
        <taxon>eudicotyledons</taxon>
        <taxon>Gunneridae</taxon>
        <taxon>Pentapetalae</taxon>
        <taxon>rosids</taxon>
        <taxon>fabids</taxon>
        <taxon>Fabales</taxon>
        <taxon>Fabaceae</taxon>
        <taxon>Caesalpinioideae</taxon>
        <taxon>Cassia clade</taxon>
        <taxon>Senna</taxon>
    </lineage>
</organism>
<keyword evidence="4" id="KW-1185">Reference proteome</keyword>
<dbReference type="PANTHER" id="PTHR31973:SF195">
    <property type="entry name" value="MUDR FAMILY TRANSPOSASE"/>
    <property type="match status" value="1"/>
</dbReference>
<dbReference type="Proteomes" id="UP000634136">
    <property type="component" value="Unassembled WGS sequence"/>
</dbReference>
<dbReference type="InterPro" id="IPR018289">
    <property type="entry name" value="MULE_transposase_dom"/>
</dbReference>
<protein>
    <recommendedName>
        <fullName evidence="5">MULE transposase domain-containing protein</fullName>
    </recommendedName>
</protein>
<accession>A0A834XG09</accession>
<dbReference type="EMBL" id="JAAIUW010000001">
    <property type="protein sequence ID" value="KAF7844584.1"/>
    <property type="molecule type" value="Genomic_DNA"/>
</dbReference>
<evidence type="ECO:0000259" key="1">
    <source>
        <dbReference type="Pfam" id="PF10536"/>
    </source>
</evidence>
<dbReference type="InterPro" id="IPR019557">
    <property type="entry name" value="AminoTfrase-like_pln_mobile"/>
</dbReference>
<feature type="domain" description="MULE transposase" evidence="2">
    <location>
        <begin position="2"/>
        <end position="101"/>
    </location>
</feature>
<dbReference type="PANTHER" id="PTHR31973">
    <property type="entry name" value="POLYPROTEIN, PUTATIVE-RELATED"/>
    <property type="match status" value="1"/>
</dbReference>
<dbReference type="Pfam" id="PF10536">
    <property type="entry name" value="PMD"/>
    <property type="match status" value="1"/>
</dbReference>
<evidence type="ECO:0000313" key="3">
    <source>
        <dbReference type="EMBL" id="KAF7844584.1"/>
    </source>
</evidence>
<comment type="caution">
    <text evidence="3">The sequence shown here is derived from an EMBL/GenBank/DDBJ whole genome shotgun (WGS) entry which is preliminary data.</text>
</comment>
<dbReference type="Pfam" id="PF10551">
    <property type="entry name" value="MULE"/>
    <property type="match status" value="1"/>
</dbReference>
<evidence type="ECO:0008006" key="5">
    <source>
        <dbReference type="Google" id="ProtNLM"/>
    </source>
</evidence>